<dbReference type="Pfam" id="PF13742">
    <property type="entry name" value="tRNA_anti_2"/>
    <property type="match status" value="1"/>
</dbReference>
<dbReference type="Gene3D" id="2.40.50.1010">
    <property type="match status" value="1"/>
</dbReference>
<protein>
    <recommendedName>
        <fullName evidence="5">Exodeoxyribonuclease 7 large subunit</fullName>
        <ecNumber evidence="5">3.1.11.6</ecNumber>
    </recommendedName>
    <alternativeName>
        <fullName evidence="5">Exodeoxyribonuclease VII large subunit</fullName>
        <shortName evidence="5">Exonuclease VII large subunit</shortName>
    </alternativeName>
</protein>
<evidence type="ECO:0000259" key="8">
    <source>
        <dbReference type="Pfam" id="PF13742"/>
    </source>
</evidence>
<evidence type="ECO:0000256" key="3">
    <source>
        <dbReference type="ARBA" id="ARBA00022801"/>
    </source>
</evidence>
<comment type="subcellular location">
    <subcellularLocation>
        <location evidence="5 6">Cytoplasm</location>
    </subcellularLocation>
</comment>
<name>A0A317G1X9_BUTFI</name>
<evidence type="ECO:0000256" key="6">
    <source>
        <dbReference type="RuleBase" id="RU004355"/>
    </source>
</evidence>
<keyword evidence="3 5" id="KW-0378">Hydrolase</keyword>
<dbReference type="InterPro" id="IPR025824">
    <property type="entry name" value="OB-fold_nuc-bd_dom"/>
</dbReference>
<dbReference type="HAMAP" id="MF_00378">
    <property type="entry name" value="Exonuc_7_L"/>
    <property type="match status" value="1"/>
</dbReference>
<dbReference type="NCBIfam" id="TIGR00237">
    <property type="entry name" value="xseA"/>
    <property type="match status" value="1"/>
</dbReference>
<dbReference type="GO" id="GO:0005737">
    <property type="term" value="C:cytoplasm"/>
    <property type="evidence" value="ECO:0007669"/>
    <property type="project" value="UniProtKB-SubCell"/>
</dbReference>
<comment type="subunit">
    <text evidence="5">Heterooligomer composed of large and small subunits.</text>
</comment>
<dbReference type="Proteomes" id="UP000245488">
    <property type="component" value="Chromosome"/>
</dbReference>
<dbReference type="PANTHER" id="PTHR30008:SF0">
    <property type="entry name" value="EXODEOXYRIBONUCLEASE 7 LARGE SUBUNIT"/>
    <property type="match status" value="1"/>
</dbReference>
<dbReference type="EC" id="3.1.11.6" evidence="5"/>
<dbReference type="GO" id="GO:0003676">
    <property type="term" value="F:nucleic acid binding"/>
    <property type="evidence" value="ECO:0007669"/>
    <property type="project" value="InterPro"/>
</dbReference>
<accession>A0A317G1X9</accession>
<evidence type="ECO:0000256" key="2">
    <source>
        <dbReference type="ARBA" id="ARBA00022722"/>
    </source>
</evidence>
<evidence type="ECO:0000313" key="10">
    <source>
        <dbReference type="Proteomes" id="UP000245488"/>
    </source>
</evidence>
<evidence type="ECO:0000256" key="1">
    <source>
        <dbReference type="ARBA" id="ARBA00022490"/>
    </source>
</evidence>
<dbReference type="CDD" id="cd04489">
    <property type="entry name" value="ExoVII_LU_OBF"/>
    <property type="match status" value="1"/>
</dbReference>
<keyword evidence="10" id="KW-1185">Reference proteome</keyword>
<reference evidence="9 10" key="1">
    <citation type="submission" date="2017-09" db="EMBL/GenBank/DDBJ databases">
        <title>High-quality draft genome sequence of Butyrivibrio fibrisolvens INBov1, isolated from cow rumen.</title>
        <authorList>
            <person name="Rodriguez Hernaez J."/>
            <person name="Rivarola M."/>
            <person name="Paniego N."/>
            <person name="Cravero S."/>
            <person name="Ceron Cucchi M."/>
            <person name="Martinez M.C."/>
        </authorList>
    </citation>
    <scope>NUCLEOTIDE SEQUENCE [LARGE SCALE GENOMIC DNA]</scope>
    <source>
        <strain evidence="9 10">INBov1</strain>
    </source>
</reference>
<dbReference type="GO" id="GO:0008855">
    <property type="term" value="F:exodeoxyribonuclease VII activity"/>
    <property type="evidence" value="ECO:0007669"/>
    <property type="project" value="UniProtKB-UniRule"/>
</dbReference>
<dbReference type="InterPro" id="IPR020579">
    <property type="entry name" value="Exonuc_VII_lsu_C"/>
</dbReference>
<feature type="domain" description="OB-fold nucleic acid binding" evidence="8">
    <location>
        <begin position="20"/>
        <end position="115"/>
    </location>
</feature>
<sequence length="418" mass="47030">MDLLHSLTEYWLNLLKNNVYTVAQVNSYIKGMFNQDFLLRKLTVKGEVSNCKYHSSGHIYFTLKDPSGTLNCVMFRGNRNGLKFQMTEGQQVQVTGSCDVYVKGGSYQLYATSIEPDGTGQLYEKYEQLKKKLEELGMFSPEYKQAIPKYIRTLGVVTAPTGAAVRDIISITRRRNPYVQIILYPAIVQGVDAPASIVRGLQVLASTDVDVIIVGRGGGSIEDLWAFNDESVAQAIFDCPIPIISAVGHETDTTIADYVADLRAPTPSAAAELAVYEYQRFMSDIEDYRNILYGQLDATLSLYKHELKVRQGMLRAYSPWARIRDRRMRQADYVDTLNLLWKQQLLKKKNMLDIRIEKMKGLSPLDKLKSGFSYVEDENGNNIKSVSQTAPGKDIKVKVTDGTIYAKTISTDTHSMFS</sequence>
<evidence type="ECO:0000256" key="4">
    <source>
        <dbReference type="ARBA" id="ARBA00022839"/>
    </source>
</evidence>
<keyword evidence="2 5" id="KW-0540">Nuclease</keyword>
<comment type="catalytic activity">
    <reaction evidence="5 6">
        <text>Exonucleolytic cleavage in either 5'- to 3'- or 3'- to 5'-direction to yield nucleoside 5'-phosphates.</text>
        <dbReference type="EC" id="3.1.11.6"/>
    </reaction>
</comment>
<evidence type="ECO:0000259" key="7">
    <source>
        <dbReference type="Pfam" id="PF02601"/>
    </source>
</evidence>
<comment type="function">
    <text evidence="5">Bidirectionally degrades single-stranded DNA into large acid-insoluble oligonucleotides, which are then degraded further into small acid-soluble oligonucleotides.</text>
</comment>
<dbReference type="Pfam" id="PF02601">
    <property type="entry name" value="Exonuc_VII_L"/>
    <property type="match status" value="1"/>
</dbReference>
<keyword evidence="1 5" id="KW-0963">Cytoplasm</keyword>
<dbReference type="AlphaFoldDB" id="A0A317G1X9"/>
<gene>
    <name evidence="5" type="primary">xseA</name>
    <name evidence="9" type="ORF">CPT75_10580</name>
</gene>
<dbReference type="GO" id="GO:0009318">
    <property type="term" value="C:exodeoxyribonuclease VII complex"/>
    <property type="evidence" value="ECO:0007669"/>
    <property type="project" value="UniProtKB-UniRule"/>
</dbReference>
<dbReference type="EMBL" id="NXNG01000001">
    <property type="protein sequence ID" value="PWT27509.1"/>
    <property type="molecule type" value="Genomic_DNA"/>
</dbReference>
<organism evidence="9 10">
    <name type="scientific">Butyrivibrio fibrisolvens</name>
    <dbReference type="NCBI Taxonomy" id="831"/>
    <lineage>
        <taxon>Bacteria</taxon>
        <taxon>Bacillati</taxon>
        <taxon>Bacillota</taxon>
        <taxon>Clostridia</taxon>
        <taxon>Lachnospirales</taxon>
        <taxon>Lachnospiraceae</taxon>
        <taxon>Butyrivibrio</taxon>
    </lineage>
</organism>
<dbReference type="PANTHER" id="PTHR30008">
    <property type="entry name" value="EXODEOXYRIBONUCLEASE 7 LARGE SUBUNIT"/>
    <property type="match status" value="1"/>
</dbReference>
<comment type="caution">
    <text evidence="9">The sequence shown here is derived from an EMBL/GenBank/DDBJ whole genome shotgun (WGS) entry which is preliminary data.</text>
</comment>
<comment type="similarity">
    <text evidence="5 6">Belongs to the XseA family.</text>
</comment>
<dbReference type="GO" id="GO:0006308">
    <property type="term" value="P:DNA catabolic process"/>
    <property type="evidence" value="ECO:0007669"/>
    <property type="project" value="UniProtKB-UniRule"/>
</dbReference>
<evidence type="ECO:0000256" key="5">
    <source>
        <dbReference type="HAMAP-Rule" id="MF_00378"/>
    </source>
</evidence>
<feature type="domain" description="Exonuclease VII large subunit C-terminal" evidence="7">
    <location>
        <begin position="138"/>
        <end position="351"/>
    </location>
</feature>
<dbReference type="InterPro" id="IPR003753">
    <property type="entry name" value="Exonuc_VII_L"/>
</dbReference>
<keyword evidence="4 5" id="KW-0269">Exonuclease</keyword>
<evidence type="ECO:0000313" key="9">
    <source>
        <dbReference type="EMBL" id="PWT27509.1"/>
    </source>
</evidence>
<proteinExistence type="inferred from homology"/>